<accession>A0ABV7H5T1</accession>
<evidence type="ECO:0000259" key="3">
    <source>
        <dbReference type="Pfam" id="PF03703"/>
    </source>
</evidence>
<sequence length="239" mass="26185">MSDLNNGREYEFEAEHGLPEPLPVGERVLWQGAPDWKLLAVQRFHVRKLALYFLIILSLRFGFAYNDTGSLAKAGLALVWITPAIVFAMGMWIYMAWLTARTTVYTITDKRVVMRIGIVLTLTLNLPLKRIASADLKSLAGGFGSIPLQLAGTDKIAWFHLWPHCRPWRLARPEPMLSHVANARQVAGVLAQAWAADTGLAVNPLATEASAPTSAHTPESTSLPDRGRHTAGEPVLAGS</sequence>
<organism evidence="4 5">
    <name type="scientific">Piscinibacterium candidicorallinum</name>
    <dbReference type="NCBI Taxonomy" id="1793872"/>
    <lineage>
        <taxon>Bacteria</taxon>
        <taxon>Pseudomonadati</taxon>
        <taxon>Pseudomonadota</taxon>
        <taxon>Betaproteobacteria</taxon>
        <taxon>Burkholderiales</taxon>
        <taxon>Piscinibacterium</taxon>
    </lineage>
</organism>
<evidence type="ECO:0000256" key="1">
    <source>
        <dbReference type="SAM" id="MobiDB-lite"/>
    </source>
</evidence>
<keyword evidence="5" id="KW-1185">Reference proteome</keyword>
<evidence type="ECO:0000313" key="5">
    <source>
        <dbReference type="Proteomes" id="UP001595556"/>
    </source>
</evidence>
<keyword evidence="2" id="KW-1133">Transmembrane helix</keyword>
<feature type="transmembrane region" description="Helical" evidence="2">
    <location>
        <begin position="77"/>
        <end position="100"/>
    </location>
</feature>
<evidence type="ECO:0000313" key="4">
    <source>
        <dbReference type="EMBL" id="MFC3147998.1"/>
    </source>
</evidence>
<feature type="region of interest" description="Disordered" evidence="1">
    <location>
        <begin position="209"/>
        <end position="239"/>
    </location>
</feature>
<feature type="transmembrane region" description="Helical" evidence="2">
    <location>
        <begin position="49"/>
        <end position="65"/>
    </location>
</feature>
<dbReference type="RefSeq" id="WP_377303549.1">
    <property type="nucleotide sequence ID" value="NZ_CP180191.1"/>
</dbReference>
<feature type="compositionally biased region" description="Polar residues" evidence="1">
    <location>
        <begin position="210"/>
        <end position="223"/>
    </location>
</feature>
<gene>
    <name evidence="4" type="primary">puhB</name>
    <name evidence="4" type="ORF">ACFOEN_10115</name>
</gene>
<reference evidence="5" key="1">
    <citation type="journal article" date="2019" name="Int. J. Syst. Evol. Microbiol.">
        <title>The Global Catalogue of Microorganisms (GCM) 10K type strain sequencing project: providing services to taxonomists for standard genome sequencing and annotation.</title>
        <authorList>
            <consortium name="The Broad Institute Genomics Platform"/>
            <consortium name="The Broad Institute Genome Sequencing Center for Infectious Disease"/>
            <person name="Wu L."/>
            <person name="Ma J."/>
        </authorList>
    </citation>
    <scope>NUCLEOTIDE SEQUENCE [LARGE SCALE GENOMIC DNA]</scope>
    <source>
        <strain evidence="5">KCTC 52168</strain>
    </source>
</reference>
<dbReference type="NCBIfam" id="NF040894">
    <property type="entry name" value="puhB_PGC"/>
    <property type="match status" value="1"/>
</dbReference>
<dbReference type="InterPro" id="IPR005182">
    <property type="entry name" value="YdbS-like_PH"/>
</dbReference>
<proteinExistence type="predicted"/>
<dbReference type="Pfam" id="PF03703">
    <property type="entry name" value="bPH_2"/>
    <property type="match status" value="1"/>
</dbReference>
<protein>
    <submittedName>
        <fullName evidence="4">Photosynthetic complex putative assembly protein PuhB</fullName>
    </submittedName>
</protein>
<keyword evidence="2" id="KW-0472">Membrane</keyword>
<keyword evidence="2" id="KW-0812">Transmembrane</keyword>
<dbReference type="EMBL" id="JBHRTI010000004">
    <property type="protein sequence ID" value="MFC3147998.1"/>
    <property type="molecule type" value="Genomic_DNA"/>
</dbReference>
<name>A0ABV7H5T1_9BURK</name>
<comment type="caution">
    <text evidence="4">The sequence shown here is derived from an EMBL/GenBank/DDBJ whole genome shotgun (WGS) entry which is preliminary data.</text>
</comment>
<feature type="domain" description="YdbS-like PH" evidence="3">
    <location>
        <begin position="101"/>
        <end position="185"/>
    </location>
</feature>
<evidence type="ECO:0000256" key="2">
    <source>
        <dbReference type="SAM" id="Phobius"/>
    </source>
</evidence>
<dbReference type="InterPro" id="IPR054839">
    <property type="entry name" value="puhB_PGC"/>
</dbReference>
<dbReference type="Proteomes" id="UP001595556">
    <property type="component" value="Unassembled WGS sequence"/>
</dbReference>